<dbReference type="PIRSF" id="PIRSF036565">
    <property type="entry name" value="Pyruvt_ip_decrb"/>
    <property type="match status" value="1"/>
</dbReference>
<dbReference type="FunFam" id="3.40.50.970:FF:000024">
    <property type="entry name" value="Pyruvate decarboxylase isozyme"/>
    <property type="match status" value="1"/>
</dbReference>
<dbReference type="Gene3D" id="3.40.50.970">
    <property type="match status" value="2"/>
</dbReference>
<keyword evidence="7" id="KW-0210">Decarboxylase</keyword>
<dbReference type="OrthoDB" id="4049618at2759"/>
<feature type="domain" description="Thiamine pyrophosphate enzyme central" evidence="14">
    <location>
        <begin position="204"/>
        <end position="308"/>
    </location>
</feature>
<dbReference type="PROSITE" id="PS00187">
    <property type="entry name" value="TPP_ENZYMES"/>
    <property type="match status" value="1"/>
</dbReference>
<evidence type="ECO:0000259" key="14">
    <source>
        <dbReference type="Pfam" id="PF00205"/>
    </source>
</evidence>
<dbReference type="Pfam" id="PF02776">
    <property type="entry name" value="TPP_enzyme_N"/>
    <property type="match status" value="1"/>
</dbReference>
<comment type="cofactor">
    <cofactor evidence="12">
        <name>Mg(2+)</name>
        <dbReference type="ChEBI" id="CHEBI:18420"/>
    </cofactor>
    <text evidence="12">Binds 1 Mg(2+) per subunit.</text>
</comment>
<comment type="cofactor">
    <cofactor evidence="3">
        <name>thiamine diphosphate</name>
        <dbReference type="ChEBI" id="CHEBI:58937"/>
    </cofactor>
</comment>
<sequence length="563" mass="61470">MMATTIGSYIATRLAQIGIKNHFVVPGDYNLVLLDKLQENPNLQEVNCSNELNCSFAAEGYARAKGIAAVIVTFSVGAFSAFDGIGSAYGENLPVILISGSPNTNDEGDHHLLHHTIGTHSFDYQYEMAQRITCAAVQLKNAEDAPRLIDYAIRESLTQKKPCYIEVPTNMSSASCAPPGPIEAVLCPLETNPKALEAAVTSSIKFIESRLKPTLLAGPKLKCAGAEQAFIRLAEALGCAVAVLPAAKSLFPEDHPQFCGVYWGQVSTKKADAIIEWSDLTICAGCVFTDYSTTGWTSLQSSAHRLEAGFDDVKFSGHYFDQIALSDFLNALADRISTNDKSLIEYNRLRPTSPTIEAARPTAPITRKEMVRQIHKLITSETTLFAETGDSWFNGIQMDLTRGACFEIEMQWGHIGWSIPACVGYAVGAPERKIITMVGDGSFQMTAQEVSLMVRLKKPIIIFLINNFGYTIEVEIHDGPYNNIKNWNYAALVEAFNANDGKAKGFQVRTAGELADAIEKANSNVEGPTLIEIQINRDDCTNELITWGHFVALANGRPPRLSS</sequence>
<dbReference type="PANTHER" id="PTHR43452:SF1">
    <property type="entry name" value="PYRUVATE DECARBOXYLASE C186.09-RELATED"/>
    <property type="match status" value="1"/>
</dbReference>
<comment type="catalytic activity">
    <reaction evidence="1">
        <text>a 2-oxocarboxylate + H(+) = an aldehyde + CO2</text>
        <dbReference type="Rhea" id="RHEA:11628"/>
        <dbReference type="ChEBI" id="CHEBI:15378"/>
        <dbReference type="ChEBI" id="CHEBI:16526"/>
        <dbReference type="ChEBI" id="CHEBI:17478"/>
        <dbReference type="ChEBI" id="CHEBI:35179"/>
        <dbReference type="EC" id="4.1.1.1"/>
    </reaction>
</comment>
<evidence type="ECO:0000256" key="4">
    <source>
        <dbReference type="ARBA" id="ARBA00007812"/>
    </source>
</evidence>
<dbReference type="InterPro" id="IPR011766">
    <property type="entry name" value="TPP_enzyme_TPP-bd"/>
</dbReference>
<feature type="binding site" evidence="12">
    <location>
        <position position="469"/>
    </location>
    <ligand>
        <name>Mg(2+)</name>
        <dbReference type="ChEBI" id="CHEBI:18420"/>
    </ligand>
</feature>
<feature type="domain" description="Thiamine pyrophosphate enzyme TPP-binding" evidence="15">
    <location>
        <begin position="409"/>
        <end position="533"/>
    </location>
</feature>
<dbReference type="Pfam" id="PF02775">
    <property type="entry name" value="TPP_enzyme_C"/>
    <property type="match status" value="1"/>
</dbReference>
<keyword evidence="8 12" id="KW-0460">Magnesium</keyword>
<dbReference type="PANTHER" id="PTHR43452">
    <property type="entry name" value="PYRUVATE DECARBOXYLASE"/>
    <property type="match status" value="1"/>
</dbReference>
<gene>
    <name evidence="17" type="ORF">LAFE_0D00210G</name>
</gene>
<evidence type="ECO:0000256" key="3">
    <source>
        <dbReference type="ARBA" id="ARBA00001964"/>
    </source>
</evidence>
<name>A0A1G4MAL1_LACFM</name>
<evidence type="ECO:0000256" key="7">
    <source>
        <dbReference type="ARBA" id="ARBA00022793"/>
    </source>
</evidence>
<dbReference type="GO" id="GO:0004737">
    <property type="term" value="F:pyruvate decarboxylase activity"/>
    <property type="evidence" value="ECO:0007669"/>
    <property type="project" value="UniProtKB-EC"/>
</dbReference>
<dbReference type="STRING" id="4955.A0A1G4MAL1"/>
<keyword evidence="18" id="KW-1185">Reference proteome</keyword>
<feature type="binding site" evidence="12">
    <location>
        <position position="467"/>
    </location>
    <ligand>
        <name>Mg(2+)</name>
        <dbReference type="ChEBI" id="CHEBI:18420"/>
    </ligand>
</feature>
<evidence type="ECO:0000259" key="15">
    <source>
        <dbReference type="Pfam" id="PF02775"/>
    </source>
</evidence>
<dbReference type="OMA" id="SESHEQY"/>
<dbReference type="EMBL" id="LT598492">
    <property type="protein sequence ID" value="SCW00883.1"/>
    <property type="molecule type" value="Genomic_DNA"/>
</dbReference>
<dbReference type="InterPro" id="IPR000399">
    <property type="entry name" value="TPP-bd_CS"/>
</dbReference>
<dbReference type="AlphaFoldDB" id="A0A1G4MAL1"/>
<dbReference type="GO" id="GO:0000949">
    <property type="term" value="P:aromatic amino acid family catabolic process to alcohol via Ehrlich pathway"/>
    <property type="evidence" value="ECO:0007669"/>
    <property type="project" value="TreeGrafter"/>
</dbReference>
<feature type="domain" description="Thiamine pyrophosphate enzyme N-terminal TPP-binding" evidence="16">
    <location>
        <begin position="5"/>
        <end position="114"/>
    </location>
</feature>
<dbReference type="InterPro" id="IPR012001">
    <property type="entry name" value="Thiamin_PyroP_enz_TPP-bd_dom"/>
</dbReference>
<evidence type="ECO:0000256" key="10">
    <source>
        <dbReference type="ARBA" id="ARBA00023239"/>
    </source>
</evidence>
<dbReference type="GO" id="GO:0030976">
    <property type="term" value="F:thiamine pyrophosphate binding"/>
    <property type="evidence" value="ECO:0007669"/>
    <property type="project" value="InterPro"/>
</dbReference>
<dbReference type="GO" id="GO:0000287">
    <property type="term" value="F:magnesium ion binding"/>
    <property type="evidence" value="ECO:0007669"/>
    <property type="project" value="InterPro"/>
</dbReference>
<evidence type="ECO:0000313" key="17">
    <source>
        <dbReference type="EMBL" id="SCW00883.1"/>
    </source>
</evidence>
<organism evidence="17 18">
    <name type="scientific">Lachancea fermentati</name>
    <name type="common">Zygosaccharomyces fermentati</name>
    <dbReference type="NCBI Taxonomy" id="4955"/>
    <lineage>
        <taxon>Eukaryota</taxon>
        <taxon>Fungi</taxon>
        <taxon>Dikarya</taxon>
        <taxon>Ascomycota</taxon>
        <taxon>Saccharomycotina</taxon>
        <taxon>Saccharomycetes</taxon>
        <taxon>Saccharomycetales</taxon>
        <taxon>Saccharomycetaceae</taxon>
        <taxon>Lachancea</taxon>
    </lineage>
</organism>
<proteinExistence type="inferred from homology"/>
<dbReference type="SUPFAM" id="SSF52467">
    <property type="entry name" value="DHS-like NAD/FAD-binding domain"/>
    <property type="match status" value="1"/>
</dbReference>
<evidence type="ECO:0000256" key="11">
    <source>
        <dbReference type="ARBA" id="ARBA00048578"/>
    </source>
</evidence>
<protein>
    <recommendedName>
        <fullName evidence="5">pyruvate decarboxylase</fullName>
        <ecNumber evidence="5">4.1.1.1</ecNumber>
    </recommendedName>
</protein>
<dbReference type="CDD" id="cd07038">
    <property type="entry name" value="TPP_PYR_PDC_IPDC_like"/>
    <property type="match status" value="1"/>
</dbReference>
<comment type="similarity">
    <text evidence="4 13">Belongs to the TPP enzyme family.</text>
</comment>
<dbReference type="FunFam" id="3.40.50.970:FF:000019">
    <property type="entry name" value="Pyruvate decarboxylase isozyme"/>
    <property type="match status" value="1"/>
</dbReference>
<keyword evidence="6 12" id="KW-0479">Metal-binding</keyword>
<dbReference type="InterPro" id="IPR029061">
    <property type="entry name" value="THDP-binding"/>
</dbReference>
<comment type="cofactor">
    <cofactor evidence="2">
        <name>a metal cation</name>
        <dbReference type="ChEBI" id="CHEBI:25213"/>
    </cofactor>
</comment>
<dbReference type="InterPro" id="IPR029035">
    <property type="entry name" value="DHS-like_NAD/FAD-binding_dom"/>
</dbReference>
<dbReference type="EC" id="4.1.1.1" evidence="5"/>
<dbReference type="Proteomes" id="UP000190831">
    <property type="component" value="Chromosome D"/>
</dbReference>
<evidence type="ECO:0000256" key="8">
    <source>
        <dbReference type="ARBA" id="ARBA00022842"/>
    </source>
</evidence>
<dbReference type="FunFam" id="3.40.50.1220:FF:000009">
    <property type="entry name" value="Pyruvate decarboxylase 1"/>
    <property type="match status" value="1"/>
</dbReference>
<dbReference type="InterPro" id="IPR047213">
    <property type="entry name" value="TPP_PYR_PDC_IPDC-like"/>
</dbReference>
<dbReference type="CDD" id="cd02005">
    <property type="entry name" value="TPP_PDC_IPDC"/>
    <property type="match status" value="1"/>
</dbReference>
<dbReference type="InterPro" id="IPR047214">
    <property type="entry name" value="TPP_PDC_IPDC"/>
</dbReference>
<accession>A0A1G4MAL1</accession>
<evidence type="ECO:0000256" key="13">
    <source>
        <dbReference type="RuleBase" id="RU362132"/>
    </source>
</evidence>
<dbReference type="Gene3D" id="3.40.50.1220">
    <property type="entry name" value="TPP-binding domain"/>
    <property type="match status" value="1"/>
</dbReference>
<evidence type="ECO:0000256" key="9">
    <source>
        <dbReference type="ARBA" id="ARBA00023052"/>
    </source>
</evidence>
<keyword evidence="9 13" id="KW-0786">Thiamine pyrophosphate</keyword>
<dbReference type="InterPro" id="IPR012000">
    <property type="entry name" value="Thiamin_PyroP_enz_cen_dom"/>
</dbReference>
<dbReference type="Pfam" id="PF00205">
    <property type="entry name" value="TPP_enzyme_M"/>
    <property type="match status" value="1"/>
</dbReference>
<evidence type="ECO:0000259" key="16">
    <source>
        <dbReference type="Pfam" id="PF02776"/>
    </source>
</evidence>
<dbReference type="InterPro" id="IPR012110">
    <property type="entry name" value="PDC/IPDC-like"/>
</dbReference>
<keyword evidence="10" id="KW-0456">Lyase</keyword>
<dbReference type="SUPFAM" id="SSF52518">
    <property type="entry name" value="Thiamin diphosphate-binding fold (THDP-binding)"/>
    <property type="match status" value="2"/>
</dbReference>
<evidence type="ECO:0000256" key="6">
    <source>
        <dbReference type="ARBA" id="ARBA00022723"/>
    </source>
</evidence>
<evidence type="ECO:0000313" key="18">
    <source>
        <dbReference type="Proteomes" id="UP000190831"/>
    </source>
</evidence>
<evidence type="ECO:0000256" key="5">
    <source>
        <dbReference type="ARBA" id="ARBA00013202"/>
    </source>
</evidence>
<feature type="binding site" evidence="12">
    <location>
        <position position="440"/>
    </location>
    <ligand>
        <name>Mg(2+)</name>
        <dbReference type="ChEBI" id="CHEBI:18420"/>
    </ligand>
</feature>
<evidence type="ECO:0000256" key="2">
    <source>
        <dbReference type="ARBA" id="ARBA00001920"/>
    </source>
</evidence>
<dbReference type="GO" id="GO:0005829">
    <property type="term" value="C:cytosol"/>
    <property type="evidence" value="ECO:0007669"/>
    <property type="project" value="TreeGrafter"/>
</dbReference>
<evidence type="ECO:0000256" key="12">
    <source>
        <dbReference type="PIRSR" id="PIRSR036565-2"/>
    </source>
</evidence>
<comment type="catalytic activity">
    <reaction evidence="11">
        <text>pyruvate + H(+) = acetaldehyde + CO2</text>
        <dbReference type="Rhea" id="RHEA:45484"/>
        <dbReference type="ChEBI" id="CHEBI:15343"/>
        <dbReference type="ChEBI" id="CHEBI:15361"/>
        <dbReference type="ChEBI" id="CHEBI:15378"/>
        <dbReference type="ChEBI" id="CHEBI:16526"/>
    </reaction>
</comment>
<reference evidence="17 18" key="1">
    <citation type="submission" date="2016-03" db="EMBL/GenBank/DDBJ databases">
        <authorList>
            <person name="Devillers H."/>
        </authorList>
    </citation>
    <scope>NUCLEOTIDE SEQUENCE [LARGE SCALE GENOMIC DNA]</scope>
    <source>
        <strain evidence="17">CBS 6772</strain>
    </source>
</reference>
<evidence type="ECO:0000256" key="1">
    <source>
        <dbReference type="ARBA" id="ARBA00001041"/>
    </source>
</evidence>